<dbReference type="AlphaFoldDB" id="A0A8J5F8J1"/>
<proteinExistence type="predicted"/>
<dbReference type="EMBL" id="JACMSC010000015">
    <property type="protein sequence ID" value="KAG6485354.1"/>
    <property type="molecule type" value="Genomic_DNA"/>
</dbReference>
<evidence type="ECO:0000313" key="1">
    <source>
        <dbReference type="EMBL" id="KAG6485354.1"/>
    </source>
</evidence>
<dbReference type="Proteomes" id="UP000734854">
    <property type="component" value="Unassembled WGS sequence"/>
</dbReference>
<keyword evidence="2" id="KW-1185">Reference proteome</keyword>
<evidence type="ECO:0000313" key="2">
    <source>
        <dbReference type="Proteomes" id="UP000734854"/>
    </source>
</evidence>
<protein>
    <submittedName>
        <fullName evidence="1">Uncharacterized protein</fullName>
    </submittedName>
</protein>
<reference evidence="1 2" key="1">
    <citation type="submission" date="2020-08" db="EMBL/GenBank/DDBJ databases">
        <title>Plant Genome Project.</title>
        <authorList>
            <person name="Zhang R.-G."/>
        </authorList>
    </citation>
    <scope>NUCLEOTIDE SEQUENCE [LARGE SCALE GENOMIC DNA]</scope>
    <source>
        <tissue evidence="1">Rhizome</tissue>
    </source>
</reference>
<comment type="caution">
    <text evidence="1">The sequence shown here is derived from an EMBL/GenBank/DDBJ whole genome shotgun (WGS) entry which is preliminary data.</text>
</comment>
<accession>A0A8J5F8J1</accession>
<sequence length="69" mass="8085">MELVKGVKEYCHPRTSRTNGTHPQWLFITLRDFLNMVDNACANIMWNLQKKKKSPTELLAGEKRNINVR</sequence>
<name>A0A8J5F8J1_ZINOF</name>
<gene>
    <name evidence="1" type="ORF">ZIOFF_053891</name>
</gene>
<organism evidence="1 2">
    <name type="scientific">Zingiber officinale</name>
    <name type="common">Ginger</name>
    <name type="synonym">Amomum zingiber</name>
    <dbReference type="NCBI Taxonomy" id="94328"/>
    <lineage>
        <taxon>Eukaryota</taxon>
        <taxon>Viridiplantae</taxon>
        <taxon>Streptophyta</taxon>
        <taxon>Embryophyta</taxon>
        <taxon>Tracheophyta</taxon>
        <taxon>Spermatophyta</taxon>
        <taxon>Magnoliopsida</taxon>
        <taxon>Liliopsida</taxon>
        <taxon>Zingiberales</taxon>
        <taxon>Zingiberaceae</taxon>
        <taxon>Zingiber</taxon>
    </lineage>
</organism>